<evidence type="ECO:0000259" key="2">
    <source>
        <dbReference type="Pfam" id="PF12194"/>
    </source>
</evidence>
<feature type="domain" description="Protein Ste5 Fus3-binding" evidence="2">
    <location>
        <begin position="731"/>
        <end position="925"/>
    </location>
</feature>
<organism evidence="3 4">
    <name type="scientific">Saccharomycodes ludwigii</name>
    <dbReference type="NCBI Taxonomy" id="36035"/>
    <lineage>
        <taxon>Eukaryota</taxon>
        <taxon>Fungi</taxon>
        <taxon>Dikarya</taxon>
        <taxon>Ascomycota</taxon>
        <taxon>Saccharomycotina</taxon>
        <taxon>Saccharomycetes</taxon>
        <taxon>Saccharomycodales</taxon>
        <taxon>Saccharomycodaceae</taxon>
        <taxon>Saccharomycodes</taxon>
    </lineage>
</organism>
<dbReference type="OrthoDB" id="3972734at2759"/>
<evidence type="ECO:0000256" key="1">
    <source>
        <dbReference type="SAM" id="MobiDB-lite"/>
    </source>
</evidence>
<sequence>MEFDSTTSFTKNSLPLSSTNSFLNNEKKWVSKNFKFTKTHKDTYTVTYKKFAAANPPSMSKTISKVEPIHSFPIRLIPNPNPVNKLFLSPSKENFNVKPPFSTIKSPLLKNYDPKILDNITAHNSNVNSNNENFLSSSFIQQNIPSKNNNSNNNLSQKNKHDTLLECFTPSEIPSSVNPPNLKKINNTDENYNGNLPVKKKNSKKKLLNEKCCLCTETVMNKICNEKIITLECDHVVHEECLYLFMEMKNAENTNNDINPDKLFPECLLCCQTCVPLDGLLKDSIIFSFLMKDKMNTKQPTSPKTDNPPENYPAQQNMPLTHIPNKDNHRICRPEIAKVLSPASSIRDHNKHCNSIKNGGSIKNKPVSKIFHKNTHSTDIIPSVVTSSVSKNIPDTLSYNHEGSDADEDEFEDLQINRTTLTSNNKANRNNSITTLNQEKEPKVLISLAFLRSYFIQQLLANFKDELEAWIIDLHYGLLRIVDILNFSEDGKTYNKCYCYLFENILLIAYLKENYHAEDRSKMFSSFKLIELKQNALCKENTAIGNRSIDSMKVKNLRYKIVIDTLESSVLKSKILVPLDSSSRITQTHTFYMTQNLNNNDSKIIEKWISALLDFNLFFDNCSFTSTLKIPNDYKFDNNKNNSVRTEIKESASNKNSVGISTFDIAITDNKPFIANNIKSTADVIVRRRESVFSNGIHSNSNNNRVISKLPPVEKEALDSASNFEETEINTIITFYLTLKKREPTELIIVLQLDSEKKITQIQNNNLINAIKALNTYPKLKKLHLCCISEDLKILCFGSTTHVLSQMSSGLNFKQFRGATFTPEDLFYKIYPHGASNDFLNDVGLVVISNSSMNESKSCLFMNYNIFGSNPTQFENFSGIKIHVGFLNVDYSNKISELLEIDTWNDLLEVISFTFNIKFGEDSEEVVDTHMHLQSPEKSFHNVIIDNYSNNGDQAVKTDVLTNNLGHNSLENSLYVYGGGNSPRWTLLINEVSKALDESINFQTDIKTVHKQNPEIMYEYL</sequence>
<dbReference type="InterPro" id="IPR021106">
    <property type="entry name" value="Ste5_Fus3-bd_dom"/>
</dbReference>
<evidence type="ECO:0000313" key="3">
    <source>
        <dbReference type="EMBL" id="SSD60508.1"/>
    </source>
</evidence>
<evidence type="ECO:0000313" key="4">
    <source>
        <dbReference type="Proteomes" id="UP000262825"/>
    </source>
</evidence>
<dbReference type="EMBL" id="UFAJ01000373">
    <property type="protein sequence ID" value="SSD60508.1"/>
    <property type="molecule type" value="Genomic_DNA"/>
</dbReference>
<dbReference type="Gene3D" id="3.40.50.11070">
    <property type="entry name" value="Protein Ste5, Fus3-binding domain"/>
    <property type="match status" value="1"/>
</dbReference>
<protein>
    <recommendedName>
        <fullName evidence="2">Protein Ste5 Fus3-binding domain-containing protein</fullName>
    </recommendedName>
</protein>
<dbReference type="AlphaFoldDB" id="A0A376B763"/>
<dbReference type="InterPro" id="IPR038382">
    <property type="entry name" value="Ste5_C_sf"/>
</dbReference>
<feature type="compositionally biased region" description="Polar residues" evidence="1">
    <location>
        <begin position="178"/>
        <end position="194"/>
    </location>
</feature>
<proteinExistence type="predicted"/>
<dbReference type="Pfam" id="PF12194">
    <property type="entry name" value="Ste5_C"/>
    <property type="match status" value="1"/>
</dbReference>
<reference evidence="4" key="1">
    <citation type="submission" date="2018-06" db="EMBL/GenBank/DDBJ databases">
        <authorList>
            <person name="Guldener U."/>
        </authorList>
    </citation>
    <scope>NUCLEOTIDE SEQUENCE [LARGE SCALE GENOMIC DNA]</scope>
    <source>
        <strain evidence="4">UTAD17</strain>
    </source>
</reference>
<dbReference type="Proteomes" id="UP000262825">
    <property type="component" value="Unassembled WGS sequence"/>
</dbReference>
<keyword evidence="4" id="KW-1185">Reference proteome</keyword>
<accession>A0A376B763</accession>
<dbReference type="VEuPathDB" id="FungiDB:SCODWIG_02269"/>
<name>A0A376B763_9ASCO</name>
<gene>
    <name evidence="3" type="ORF">SCODWIG_02269</name>
</gene>
<feature type="region of interest" description="Disordered" evidence="1">
    <location>
        <begin position="178"/>
        <end position="198"/>
    </location>
</feature>